<dbReference type="SUPFAM" id="SSF53756">
    <property type="entry name" value="UDP-Glycosyltransferase/glycogen phosphorylase"/>
    <property type="match status" value="1"/>
</dbReference>
<reference evidence="2" key="1">
    <citation type="journal article" date="2023" name="GigaByte">
        <title>Genome assembly of the bearded iris, Iris pallida Lam.</title>
        <authorList>
            <person name="Bruccoleri R.E."/>
            <person name="Oakeley E.J."/>
            <person name="Faust A.M.E."/>
            <person name="Altorfer M."/>
            <person name="Dessus-Babus S."/>
            <person name="Burckhardt D."/>
            <person name="Oertli M."/>
            <person name="Naumann U."/>
            <person name="Petersen F."/>
            <person name="Wong J."/>
        </authorList>
    </citation>
    <scope>NUCLEOTIDE SEQUENCE</scope>
    <source>
        <strain evidence="2">GSM-AAB239-AS_SAM_17_03QT</strain>
    </source>
</reference>
<accession>A0AAX6GTV8</accession>
<dbReference type="AlphaFoldDB" id="A0AAX6GTV8"/>
<dbReference type="EMBL" id="JANAVB010016197">
    <property type="protein sequence ID" value="KAJ6832169.1"/>
    <property type="molecule type" value="Genomic_DNA"/>
</dbReference>
<comment type="caution">
    <text evidence="2">The sequence shown here is derived from an EMBL/GenBank/DDBJ whole genome shotgun (WGS) entry which is preliminary data.</text>
</comment>
<protein>
    <submittedName>
        <fullName evidence="2">UDP-rhamnose:rhamnosyltransferase 1</fullName>
    </submittedName>
</protein>
<proteinExistence type="predicted"/>
<dbReference type="Gene3D" id="3.40.50.2000">
    <property type="entry name" value="Glycogen Phosphorylase B"/>
    <property type="match status" value="1"/>
</dbReference>
<evidence type="ECO:0000313" key="3">
    <source>
        <dbReference type="Proteomes" id="UP001140949"/>
    </source>
</evidence>
<dbReference type="Proteomes" id="UP001140949">
    <property type="component" value="Unassembled WGS sequence"/>
</dbReference>
<keyword evidence="3" id="KW-1185">Reference proteome</keyword>
<sequence length="90" mass="9213">MAGGAGEEVGSIRCSRERGDGRRRAAAQAGPRPRGLRASFPVGVAEALQCDGGRGDAAAGVLEHTRVRGKVVVGWPPQLRILARPSVGGS</sequence>
<feature type="region of interest" description="Disordered" evidence="1">
    <location>
        <begin position="1"/>
        <end position="38"/>
    </location>
</feature>
<name>A0AAX6GTV8_IRIPA</name>
<feature type="compositionally biased region" description="Basic and acidic residues" evidence="1">
    <location>
        <begin position="14"/>
        <end position="23"/>
    </location>
</feature>
<gene>
    <name evidence="2" type="ORF">M6B38_345900</name>
</gene>
<feature type="compositionally biased region" description="Low complexity" evidence="1">
    <location>
        <begin position="26"/>
        <end position="38"/>
    </location>
</feature>
<reference evidence="2" key="2">
    <citation type="submission" date="2023-04" db="EMBL/GenBank/DDBJ databases">
        <authorList>
            <person name="Bruccoleri R.E."/>
            <person name="Oakeley E.J."/>
            <person name="Faust A.-M."/>
            <person name="Dessus-Babus S."/>
            <person name="Altorfer M."/>
            <person name="Burckhardt D."/>
            <person name="Oertli M."/>
            <person name="Naumann U."/>
            <person name="Petersen F."/>
            <person name="Wong J."/>
        </authorList>
    </citation>
    <scope>NUCLEOTIDE SEQUENCE</scope>
    <source>
        <strain evidence="2">GSM-AAB239-AS_SAM_17_03QT</strain>
        <tissue evidence="2">Leaf</tissue>
    </source>
</reference>
<organism evidence="2 3">
    <name type="scientific">Iris pallida</name>
    <name type="common">Sweet iris</name>
    <dbReference type="NCBI Taxonomy" id="29817"/>
    <lineage>
        <taxon>Eukaryota</taxon>
        <taxon>Viridiplantae</taxon>
        <taxon>Streptophyta</taxon>
        <taxon>Embryophyta</taxon>
        <taxon>Tracheophyta</taxon>
        <taxon>Spermatophyta</taxon>
        <taxon>Magnoliopsida</taxon>
        <taxon>Liliopsida</taxon>
        <taxon>Asparagales</taxon>
        <taxon>Iridaceae</taxon>
        <taxon>Iridoideae</taxon>
        <taxon>Irideae</taxon>
        <taxon>Iris</taxon>
    </lineage>
</organism>
<evidence type="ECO:0000313" key="2">
    <source>
        <dbReference type="EMBL" id="KAJ6832169.1"/>
    </source>
</evidence>
<evidence type="ECO:0000256" key="1">
    <source>
        <dbReference type="SAM" id="MobiDB-lite"/>
    </source>
</evidence>